<protein>
    <submittedName>
        <fullName evidence="1">PNPOx/FlaRed_like family protein</fullName>
    </submittedName>
</protein>
<dbReference type="STRING" id="96773.Tchl_3086"/>
<evidence type="ECO:0000313" key="2">
    <source>
        <dbReference type="Proteomes" id="UP000185739"/>
    </source>
</evidence>
<organism evidence="1 2">
    <name type="scientific">Thauera chlorobenzoica</name>
    <dbReference type="NCBI Taxonomy" id="96773"/>
    <lineage>
        <taxon>Bacteria</taxon>
        <taxon>Pseudomonadati</taxon>
        <taxon>Pseudomonadota</taxon>
        <taxon>Betaproteobacteria</taxon>
        <taxon>Rhodocyclales</taxon>
        <taxon>Zoogloeaceae</taxon>
        <taxon>Thauera</taxon>
    </lineage>
</organism>
<dbReference type="AlphaFoldDB" id="A0A1H5ZEF8"/>
<dbReference type="SUPFAM" id="SSF50475">
    <property type="entry name" value="FMN-binding split barrel"/>
    <property type="match status" value="1"/>
</dbReference>
<dbReference type="Gene3D" id="2.30.110.10">
    <property type="entry name" value="Electron Transport, Fmn-binding Protein, Chain A"/>
    <property type="match status" value="1"/>
</dbReference>
<keyword evidence="2" id="KW-1185">Reference proteome</keyword>
<dbReference type="EMBL" id="CP018839">
    <property type="protein sequence ID" value="APR05899.1"/>
    <property type="molecule type" value="Genomic_DNA"/>
</dbReference>
<dbReference type="KEGG" id="tcl:Tchl_3086"/>
<proteinExistence type="predicted"/>
<accession>A0A1H5ZEF8</accession>
<name>A0A1H5ZEF8_9RHOO</name>
<evidence type="ECO:0000313" key="1">
    <source>
        <dbReference type="EMBL" id="APR05899.1"/>
    </source>
</evidence>
<gene>
    <name evidence="1" type="ORF">Tchl_3086</name>
</gene>
<sequence>MQADSTQEPLTYLQRHHVMTLATHGAGGPWAAAVFYVNDGADLYFL</sequence>
<dbReference type="Proteomes" id="UP000185739">
    <property type="component" value="Chromosome"/>
</dbReference>
<dbReference type="RefSeq" id="WP_198158966.1">
    <property type="nucleotide sequence ID" value="NZ_CP018839.1"/>
</dbReference>
<dbReference type="InterPro" id="IPR012349">
    <property type="entry name" value="Split_barrel_FMN-bd"/>
</dbReference>
<reference evidence="1 2" key="1">
    <citation type="submission" date="2016-12" db="EMBL/GenBank/DDBJ databases">
        <title>Complete genome sequence of Thauera chlorobenzoica, a Betaproteobacterium degrading haloaromatics anaerobically to CO2 and halides.</title>
        <authorList>
            <person name="Goris T."/>
            <person name="Mergelsberg M."/>
            <person name="Boll M."/>
        </authorList>
    </citation>
    <scope>NUCLEOTIDE SEQUENCE [LARGE SCALE GENOMIC DNA]</scope>
    <source>
        <strain evidence="1 2">3CB1</strain>
    </source>
</reference>